<dbReference type="PANTHER" id="PTHR24092:SF180">
    <property type="entry name" value="PHOSPHOLIPID-TRANSPORTING ATPASE DNF1-RELATED"/>
    <property type="match status" value="1"/>
</dbReference>
<evidence type="ECO:0000256" key="2">
    <source>
        <dbReference type="ARBA" id="ARBA00004651"/>
    </source>
</evidence>
<dbReference type="FunFam" id="3.40.50.1000:FF:000108">
    <property type="entry name" value="Phospholipid-transporting ATPase"/>
    <property type="match status" value="1"/>
</dbReference>
<comment type="catalytic activity">
    <reaction evidence="16">
        <text>a 1,2-diacyl-sn-glycero-3-phosphoethanolamine(out) + ATP + H2O = a 1,2-diacyl-sn-glycero-3-phosphoethanolamine(in) + ADP + phosphate + H(+)</text>
        <dbReference type="Rhea" id="RHEA:66132"/>
        <dbReference type="ChEBI" id="CHEBI:15377"/>
        <dbReference type="ChEBI" id="CHEBI:15378"/>
        <dbReference type="ChEBI" id="CHEBI:30616"/>
        <dbReference type="ChEBI" id="CHEBI:43474"/>
        <dbReference type="ChEBI" id="CHEBI:64612"/>
        <dbReference type="ChEBI" id="CHEBI:456216"/>
    </reaction>
    <physiologicalReaction direction="left-to-right" evidence="16">
        <dbReference type="Rhea" id="RHEA:66133"/>
    </physiologicalReaction>
</comment>
<dbReference type="PROSITE" id="PS00154">
    <property type="entry name" value="ATPASE_E1_E2"/>
    <property type="match status" value="1"/>
</dbReference>
<dbReference type="STRING" id="2656787.A0A370TNN3"/>
<dbReference type="InterPro" id="IPR023214">
    <property type="entry name" value="HAD_sf"/>
</dbReference>
<dbReference type="InterPro" id="IPR023298">
    <property type="entry name" value="ATPase_P-typ_TM_dom_sf"/>
</dbReference>
<dbReference type="SFLD" id="SFLDS00003">
    <property type="entry name" value="Haloacid_Dehalogenase"/>
    <property type="match status" value="1"/>
</dbReference>
<feature type="compositionally biased region" description="Basic and acidic residues" evidence="24">
    <location>
        <begin position="241"/>
        <end position="264"/>
    </location>
</feature>
<dbReference type="CDD" id="cd02073">
    <property type="entry name" value="P-type_ATPase_APLT_Dnf-like"/>
    <property type="match status" value="1"/>
</dbReference>
<dbReference type="Pfam" id="PF16209">
    <property type="entry name" value="PhoLip_ATPase_N"/>
    <property type="match status" value="1"/>
</dbReference>
<comment type="similarity">
    <text evidence="3 23">Belongs to the cation transport ATPase (P-type) (TC 3.A.3) family. Type IV subfamily.</text>
</comment>
<dbReference type="InterPro" id="IPR001757">
    <property type="entry name" value="P_typ_ATPase"/>
</dbReference>
<keyword evidence="9 21" id="KW-0067">ATP-binding</keyword>
<protein>
    <recommendedName>
        <fullName evidence="23">Phospholipid-transporting ATPase</fullName>
        <ecNumber evidence="23">7.6.2.1</ecNumber>
    </recommendedName>
</protein>
<dbReference type="InterPro" id="IPR032631">
    <property type="entry name" value="P-type_ATPase_N"/>
</dbReference>
<dbReference type="Pfam" id="PF13246">
    <property type="entry name" value="Cation_ATPase"/>
    <property type="match status" value="1"/>
</dbReference>
<feature type="binding site" evidence="21">
    <location>
        <position position="927"/>
    </location>
    <ligand>
        <name>ATP</name>
        <dbReference type="ChEBI" id="CHEBI:30616"/>
    </ligand>
</feature>
<evidence type="ECO:0000256" key="24">
    <source>
        <dbReference type="SAM" id="MobiDB-lite"/>
    </source>
</evidence>
<dbReference type="GO" id="GO:0016887">
    <property type="term" value="F:ATP hydrolysis activity"/>
    <property type="evidence" value="ECO:0007669"/>
    <property type="project" value="InterPro"/>
</dbReference>
<evidence type="ECO:0000256" key="3">
    <source>
        <dbReference type="ARBA" id="ARBA00008109"/>
    </source>
</evidence>
<feature type="transmembrane region" description="Helical" evidence="23">
    <location>
        <begin position="1145"/>
        <end position="1166"/>
    </location>
</feature>
<evidence type="ECO:0000256" key="20">
    <source>
        <dbReference type="PIRSR" id="PIRSR606539-1"/>
    </source>
</evidence>
<evidence type="ECO:0000256" key="4">
    <source>
        <dbReference type="ARBA" id="ARBA00022448"/>
    </source>
</evidence>
<keyword evidence="8 21" id="KW-0547">Nucleotide-binding</keyword>
<name>A0A370TNN3_9HELO</name>
<dbReference type="GO" id="GO:0090554">
    <property type="term" value="F:phosphatidylcholine floppase activity"/>
    <property type="evidence" value="ECO:0007669"/>
    <property type="project" value="RHEA"/>
</dbReference>
<feature type="compositionally biased region" description="Polar residues" evidence="24">
    <location>
        <begin position="265"/>
        <end position="278"/>
    </location>
</feature>
<feature type="binding site" evidence="21">
    <location>
        <position position="925"/>
    </location>
    <ligand>
        <name>ATP</name>
        <dbReference type="ChEBI" id="CHEBI:30616"/>
    </ligand>
</feature>
<dbReference type="Pfam" id="PF16212">
    <property type="entry name" value="PhoLip_ATPase_C"/>
    <property type="match status" value="1"/>
</dbReference>
<feature type="domain" description="P-type ATPase C-terminal" evidence="26">
    <location>
        <begin position="1082"/>
        <end position="1331"/>
    </location>
</feature>
<feature type="transmembrane region" description="Helical" evidence="23">
    <location>
        <begin position="142"/>
        <end position="161"/>
    </location>
</feature>
<dbReference type="NCBIfam" id="TIGR01494">
    <property type="entry name" value="ATPase_P-type"/>
    <property type="match status" value="1"/>
</dbReference>
<keyword evidence="5" id="KW-1003">Cell membrane</keyword>
<evidence type="ECO:0000256" key="22">
    <source>
        <dbReference type="PIRSR" id="PIRSR606539-3"/>
    </source>
</evidence>
<feature type="transmembrane region" description="Helical" evidence="23">
    <location>
        <begin position="1114"/>
        <end position="1133"/>
    </location>
</feature>
<evidence type="ECO:0000256" key="18">
    <source>
        <dbReference type="ARBA" id="ARBA00051303"/>
    </source>
</evidence>
<feature type="compositionally biased region" description="Basic residues" evidence="24">
    <location>
        <begin position="26"/>
        <end position="36"/>
    </location>
</feature>
<evidence type="ECO:0000256" key="17">
    <source>
        <dbReference type="ARBA" id="ARBA00050913"/>
    </source>
</evidence>
<evidence type="ECO:0000256" key="5">
    <source>
        <dbReference type="ARBA" id="ARBA00022475"/>
    </source>
</evidence>
<feature type="binding site" evidence="21">
    <location>
        <position position="612"/>
    </location>
    <ligand>
        <name>ATP</name>
        <dbReference type="ChEBI" id="CHEBI:30616"/>
    </ligand>
</feature>
<feature type="region of interest" description="Disordered" evidence="24">
    <location>
        <begin position="241"/>
        <end position="312"/>
    </location>
</feature>
<feature type="binding site" evidence="21">
    <location>
        <position position="926"/>
    </location>
    <ligand>
        <name>ATP</name>
        <dbReference type="ChEBI" id="CHEBI:30616"/>
    </ligand>
</feature>
<dbReference type="GO" id="GO:0070867">
    <property type="term" value="C:mating projection tip membrane"/>
    <property type="evidence" value="ECO:0007669"/>
    <property type="project" value="UniProtKB-ARBA"/>
</dbReference>
<dbReference type="InterPro" id="IPR023299">
    <property type="entry name" value="ATPase_P-typ_cyto_dom_N"/>
</dbReference>
<gene>
    <name evidence="27" type="ORF">BP5553_04566</name>
</gene>
<dbReference type="FunFam" id="3.40.1110.10:FF:000048">
    <property type="entry name" value="Phospholipid-transporting ATPase"/>
    <property type="match status" value="1"/>
</dbReference>
<dbReference type="Proteomes" id="UP000254866">
    <property type="component" value="Unassembled WGS sequence"/>
</dbReference>
<reference evidence="27 28" key="1">
    <citation type="journal article" date="2018" name="IMA Fungus">
        <title>IMA Genome-F 9: Draft genome sequence of Annulohypoxylon stygium, Aspergillus mulundensis, Berkeleyomyces basicola (syn. Thielaviopsis basicola), Ceratocystis smalleyi, two Cercospora beticola strains, Coleophoma cylindrospora, Fusarium fracticaudum, Phialophora cf. hyalina, and Morchella septimelata.</title>
        <authorList>
            <person name="Wingfield B.D."/>
            <person name="Bills G.F."/>
            <person name="Dong Y."/>
            <person name="Huang W."/>
            <person name="Nel W.J."/>
            <person name="Swalarsk-Parry B.S."/>
            <person name="Vaghefi N."/>
            <person name="Wilken P.M."/>
            <person name="An Z."/>
            <person name="de Beer Z.W."/>
            <person name="De Vos L."/>
            <person name="Chen L."/>
            <person name="Duong T.A."/>
            <person name="Gao Y."/>
            <person name="Hammerbacher A."/>
            <person name="Kikkert J.R."/>
            <person name="Li Y."/>
            <person name="Li H."/>
            <person name="Li K."/>
            <person name="Li Q."/>
            <person name="Liu X."/>
            <person name="Ma X."/>
            <person name="Naidoo K."/>
            <person name="Pethybridge S.J."/>
            <person name="Sun J."/>
            <person name="Steenkamp E.T."/>
            <person name="van der Nest M.A."/>
            <person name="van Wyk S."/>
            <person name="Wingfield M.J."/>
            <person name="Xiong C."/>
            <person name="Yue Q."/>
            <person name="Zhang X."/>
        </authorList>
    </citation>
    <scope>NUCLEOTIDE SEQUENCE [LARGE SCALE GENOMIC DNA]</scope>
    <source>
        <strain evidence="27 28">BP 5553</strain>
    </source>
</reference>
<feature type="binding site" evidence="21">
    <location>
        <position position="746"/>
    </location>
    <ligand>
        <name>ATP</name>
        <dbReference type="ChEBI" id="CHEBI:30616"/>
    </ligand>
</feature>
<feature type="transmembrane region" description="Helical" evidence="23">
    <location>
        <begin position="1237"/>
        <end position="1255"/>
    </location>
</feature>
<feature type="binding site" evidence="21">
    <location>
        <position position="614"/>
    </location>
    <ligand>
        <name>ATP</name>
        <dbReference type="ChEBI" id="CHEBI:30616"/>
    </ligand>
</feature>
<dbReference type="InterPro" id="IPR036412">
    <property type="entry name" value="HAD-like_sf"/>
</dbReference>
<dbReference type="GO" id="GO:0000287">
    <property type="term" value="F:magnesium ion binding"/>
    <property type="evidence" value="ECO:0007669"/>
    <property type="project" value="UniProtKB-UniRule"/>
</dbReference>
<feature type="transmembrane region" description="Helical" evidence="23">
    <location>
        <begin position="540"/>
        <end position="566"/>
    </location>
</feature>
<comment type="catalytic activity">
    <reaction evidence="18">
        <text>a 1,2-diacyl-sn-glycero-3-phospho-L-serine(out) + ATP + H2O = a 1,2-diacyl-sn-glycero-3-phospho-L-serine(in) + ADP + phosphate + H(+)</text>
        <dbReference type="Rhea" id="RHEA:38567"/>
        <dbReference type="ChEBI" id="CHEBI:15377"/>
        <dbReference type="ChEBI" id="CHEBI:15378"/>
        <dbReference type="ChEBI" id="CHEBI:30616"/>
        <dbReference type="ChEBI" id="CHEBI:43474"/>
        <dbReference type="ChEBI" id="CHEBI:57262"/>
        <dbReference type="ChEBI" id="CHEBI:456216"/>
    </reaction>
    <physiologicalReaction direction="left-to-right" evidence="18">
        <dbReference type="Rhea" id="RHEA:38568"/>
    </physiologicalReaction>
</comment>
<dbReference type="SUPFAM" id="SSF56784">
    <property type="entry name" value="HAD-like"/>
    <property type="match status" value="1"/>
</dbReference>
<dbReference type="Gene3D" id="3.40.1110.10">
    <property type="entry name" value="Calcium-transporting ATPase, cytoplasmic domain N"/>
    <property type="match status" value="1"/>
</dbReference>
<dbReference type="FunFam" id="3.40.50.1000:FF:000001">
    <property type="entry name" value="Phospholipid-transporting ATPase IC"/>
    <property type="match status" value="1"/>
</dbReference>
<dbReference type="InterPro" id="IPR008250">
    <property type="entry name" value="ATPase_P-typ_transduc_dom_A_sf"/>
</dbReference>
<evidence type="ECO:0000259" key="26">
    <source>
        <dbReference type="Pfam" id="PF16212"/>
    </source>
</evidence>
<keyword evidence="12 23" id="KW-1133">Transmembrane helix</keyword>
<evidence type="ECO:0000256" key="13">
    <source>
        <dbReference type="ARBA" id="ARBA00023055"/>
    </source>
</evidence>
<dbReference type="SFLD" id="SFLDG00002">
    <property type="entry name" value="C1.7:_P-type_atpase_like"/>
    <property type="match status" value="1"/>
</dbReference>
<evidence type="ECO:0000256" key="12">
    <source>
        <dbReference type="ARBA" id="ARBA00022989"/>
    </source>
</evidence>
<keyword evidence="6 23" id="KW-0812">Transmembrane</keyword>
<evidence type="ECO:0000256" key="19">
    <source>
        <dbReference type="ARBA" id="ARBA00052223"/>
    </source>
</evidence>
<dbReference type="GO" id="GO:0007163">
    <property type="term" value="P:establishment or maintenance of cell polarity"/>
    <property type="evidence" value="ECO:0007669"/>
    <property type="project" value="UniProtKB-ARBA"/>
</dbReference>
<dbReference type="SFLD" id="SFLDF00027">
    <property type="entry name" value="p-type_atpase"/>
    <property type="match status" value="1"/>
</dbReference>
<dbReference type="SUPFAM" id="SSF81665">
    <property type="entry name" value="Calcium ATPase, transmembrane domain M"/>
    <property type="match status" value="1"/>
</dbReference>
<proteinExistence type="inferred from homology"/>
<feature type="transmembrane region" description="Helical" evidence="23">
    <location>
        <begin position="1299"/>
        <end position="1317"/>
    </location>
</feature>
<keyword evidence="10 22" id="KW-0460">Magnesium</keyword>
<feature type="binding site" evidence="21">
    <location>
        <position position="1060"/>
    </location>
    <ligand>
        <name>ATP</name>
        <dbReference type="ChEBI" id="CHEBI:30616"/>
    </ligand>
</feature>
<evidence type="ECO:0000313" key="28">
    <source>
        <dbReference type="Proteomes" id="UP000254866"/>
    </source>
</evidence>
<comment type="catalytic activity">
    <reaction evidence="15 23">
        <text>ATP + H2O + phospholipidSide 1 = ADP + phosphate + phospholipidSide 2.</text>
        <dbReference type="EC" id="7.6.2.1"/>
    </reaction>
</comment>
<feature type="binding site" evidence="21">
    <location>
        <position position="1059"/>
    </location>
    <ligand>
        <name>ATP</name>
        <dbReference type="ChEBI" id="CHEBI:30616"/>
    </ligand>
</feature>
<comment type="catalytic activity">
    <reaction evidence="17">
        <text>a beta-D-glucosyl-(1&lt;-&gt;1')-N-acylsphing-4-enine(out) + ATP + H2O = a beta-D-glucosyl-(1&lt;-&gt;1')-N-acylsphing-4-enine(in) + ADP + phosphate + H(+)</text>
        <dbReference type="Rhea" id="RHEA:66036"/>
        <dbReference type="ChEBI" id="CHEBI:15377"/>
        <dbReference type="ChEBI" id="CHEBI:15378"/>
        <dbReference type="ChEBI" id="CHEBI:22801"/>
        <dbReference type="ChEBI" id="CHEBI:30616"/>
        <dbReference type="ChEBI" id="CHEBI:43474"/>
        <dbReference type="ChEBI" id="CHEBI:456216"/>
    </reaction>
    <physiologicalReaction direction="left-to-right" evidence="17">
        <dbReference type="Rhea" id="RHEA:66037"/>
    </physiologicalReaction>
</comment>
<dbReference type="PANTHER" id="PTHR24092">
    <property type="entry name" value="PROBABLE PHOSPHOLIPID-TRANSPORTING ATPASE"/>
    <property type="match status" value="1"/>
</dbReference>
<comment type="catalytic activity">
    <reaction evidence="19">
        <text>a 1,2-diacyl-sn-glycero-3-phosphocholine(out) + ATP + H2O = a 1,2-diacyl-sn-glycero-3-phosphocholine(in) + ADP + phosphate + H(+)</text>
        <dbReference type="Rhea" id="RHEA:38583"/>
        <dbReference type="ChEBI" id="CHEBI:15377"/>
        <dbReference type="ChEBI" id="CHEBI:15378"/>
        <dbReference type="ChEBI" id="CHEBI:30616"/>
        <dbReference type="ChEBI" id="CHEBI:43474"/>
        <dbReference type="ChEBI" id="CHEBI:57643"/>
        <dbReference type="ChEBI" id="CHEBI:456216"/>
    </reaction>
    <physiologicalReaction direction="left-to-right" evidence="19">
        <dbReference type="Rhea" id="RHEA:38584"/>
    </physiologicalReaction>
</comment>
<keyword evidence="11 23" id="KW-1278">Translocase</keyword>
<comment type="cofactor">
    <cofactor evidence="1 22">
        <name>Mg(2+)</name>
        <dbReference type="ChEBI" id="CHEBI:18420"/>
    </cofactor>
</comment>
<evidence type="ECO:0000259" key="25">
    <source>
        <dbReference type="Pfam" id="PF16209"/>
    </source>
</evidence>
<feature type="binding site" evidence="21">
    <location>
        <position position="1036"/>
    </location>
    <ligand>
        <name>ATP</name>
        <dbReference type="ChEBI" id="CHEBI:30616"/>
    </ligand>
</feature>
<dbReference type="GO" id="GO:0140351">
    <property type="term" value="F:glycosylceramide flippase activity"/>
    <property type="evidence" value="ECO:0007669"/>
    <property type="project" value="UniProtKB-ARBA"/>
</dbReference>
<feature type="region of interest" description="Disordered" evidence="24">
    <location>
        <begin position="1474"/>
        <end position="1496"/>
    </location>
</feature>
<dbReference type="InterPro" id="IPR006539">
    <property type="entry name" value="P-type_ATPase_IV"/>
</dbReference>
<feature type="region of interest" description="Disordered" evidence="24">
    <location>
        <begin position="1"/>
        <end position="109"/>
    </location>
</feature>
<dbReference type="GO" id="GO:0005524">
    <property type="term" value="F:ATP binding"/>
    <property type="evidence" value="ECO:0007669"/>
    <property type="project" value="UniProtKB-UniRule"/>
</dbReference>
<evidence type="ECO:0000256" key="10">
    <source>
        <dbReference type="ARBA" id="ARBA00022842"/>
    </source>
</evidence>
<feature type="compositionally biased region" description="Polar residues" evidence="24">
    <location>
        <begin position="1399"/>
        <end position="1412"/>
    </location>
</feature>
<evidence type="ECO:0000256" key="6">
    <source>
        <dbReference type="ARBA" id="ARBA00022692"/>
    </source>
</evidence>
<keyword evidence="14 23" id="KW-0472">Membrane</keyword>
<dbReference type="RefSeq" id="XP_031869789.1">
    <property type="nucleotide sequence ID" value="XM_032013189.1"/>
</dbReference>
<keyword evidence="4" id="KW-0813">Transport</keyword>
<feature type="compositionally biased region" description="Basic and acidic residues" evidence="24">
    <location>
        <begin position="78"/>
        <end position="89"/>
    </location>
</feature>
<dbReference type="GO" id="GO:0006897">
    <property type="term" value="P:endocytosis"/>
    <property type="evidence" value="ECO:0007669"/>
    <property type="project" value="UniProtKB-ARBA"/>
</dbReference>
<comment type="caution">
    <text evidence="27">The sequence shown here is derived from an EMBL/GenBank/DDBJ whole genome shotgun (WGS) entry which is preliminary data.</text>
</comment>
<sequence length="1496" mass="168972">MAISSFAEPEEAPLPTKRLRWATQRVKGKTGNRKRTSIIDRFHHRGAHNEKKRDSGGGESAVTDLGGIQEEPEDDKPADDPDHDRDNQGPRRVMFNTPLAPQDVDEQGQPLKHYRRNKIRTSKYTPLSFIPKNLWYQFHNIANVYFLFLIILAFFSIFGASNPGLNAVPLIVIVVATAIKDAIEDYRRTVLDNELNNSPVHRLVDWNNVNVSADDISMWRRIKKATTRGITSTWRKISKSKDGPAKKYAERAMDQSRVSNETRRTSVFSTHTQRQSFASAREDIQMTPVPSPLPHQDGLQPQGRPSTSLSFEGQAPPISRDFGNVMNPSRPVTGNPRFHQDYWKNVQVGDFLRIYNDDQIPADVVILSTSDPDGACYVETKNLDGETNLKVRHALRSGRKVKHARDCERTEFSIESEPPQANLYQYSAVARWEQYPTGEQMAEPITINNMLLRGCNLRNTDWVLGVVVFTGFDTKIMMNAGITPSKRSRISRELNWNVIYNFVILVGMCLVSAIIEGVIWGEGTNTIAWFEFGSIGNNPAMDGFITFFAALILFQNMVPIALYITLEIIKTLQAFFIYSDTQMYYDKLDYPCTPKSWNISDDLGQIEYIFSDKTGTLTQNVMEFKKATINGVPYGEAYTEAQAGMQKRLGMDVETEGARAREEIARARTKMLAGLRTLHDNPYLHDEDITFIAPDFVADMAGESTPEQQQANEQFMLALALCHTVISETVPGDPPRIEFKAQSPDEAALVATARDVGYTVLGNSEDGIHLNVQGQDRHYKVLNTLEFNSTRKRMSAIIRMPDNKIILFCKGADSIIYSRLIPGQQQELRQTTAEHLEMFAREGLRTLCIAQRELGEEEYQKWNKEHEIAAAAISDREEKLEALSDLIEQNLSLLGGTAIEDRLQEGVPDTIALLAQAGIKLWVLTGDKVETAINIGFSCNLLNNDMELIVFKIDDEQLATAEAELDKHLASFNITGSDAELKAAKKNHQAPDPTHAIVIDGDSLKLVLDPKLRQRFLLLCKQCTSVLCCRVSPAQKASVVQMVKSGLDVMTLSIGDGANDVAMIQEADIGVGIAGEEGRQAVMSADYAIGQFRFLQRLVLVHGRWSYRRIGETIANFFYKNVIWTFTIFWYQIFCNFDMTYLYDYSYIVLFNVAFTSLPVIFMGVLDQDVSDKVSLAVPQLYRRGIERKEWTQPKFWLYMLDGLYQSVICFFVAWLVFRVASPVTYNGLNVDSRERFGIYIAPATVIAINLYILLNTYRWDWLMVLLVVISILLVWFWTGVYSSFTASAFLYKAAAECFAQPSFWAVTCISVILALLPRFCIKFIQKVYFPYDTDIIREQVRQGRFDYLDKPAASDDTASKESSTTSSDTPQPSKHAYYPSIDEDQRPIYPPSVAPTAATHNGRSQTGSDGTEFTRHRQSLDQFNFNPQNDIPNPTIERARPSFDRIRASMDRVRPSFEASNDFTSAALLTRLESSRSHSLGPSRSRRNDSTTDVQ</sequence>
<organism evidence="27 28">
    <name type="scientific">Venustampulla echinocandica</name>
    <dbReference type="NCBI Taxonomy" id="2656787"/>
    <lineage>
        <taxon>Eukaryota</taxon>
        <taxon>Fungi</taxon>
        <taxon>Dikarya</taxon>
        <taxon>Ascomycota</taxon>
        <taxon>Pezizomycotina</taxon>
        <taxon>Leotiomycetes</taxon>
        <taxon>Helotiales</taxon>
        <taxon>Pleuroascaceae</taxon>
        <taxon>Venustampulla</taxon>
    </lineage>
</organism>
<dbReference type="GeneID" id="43597415"/>
<evidence type="ECO:0000256" key="15">
    <source>
        <dbReference type="ARBA" id="ARBA00034036"/>
    </source>
</evidence>
<dbReference type="NCBIfam" id="TIGR01652">
    <property type="entry name" value="ATPase-Plipid"/>
    <property type="match status" value="1"/>
</dbReference>
<evidence type="ECO:0000256" key="7">
    <source>
        <dbReference type="ARBA" id="ARBA00022723"/>
    </source>
</evidence>
<dbReference type="SUPFAM" id="SSF81653">
    <property type="entry name" value="Calcium ATPase, transduction domain A"/>
    <property type="match status" value="1"/>
</dbReference>
<evidence type="ECO:0000256" key="1">
    <source>
        <dbReference type="ARBA" id="ARBA00001946"/>
    </source>
</evidence>
<comment type="subcellular location">
    <subcellularLocation>
        <location evidence="2">Cell membrane</location>
        <topology evidence="2">Multi-pass membrane protein</topology>
    </subcellularLocation>
    <subcellularLocation>
        <location evidence="23">Membrane</location>
        <topology evidence="23">Multi-pass membrane protein</topology>
    </subcellularLocation>
</comment>
<dbReference type="SUPFAM" id="SSF81660">
    <property type="entry name" value="Metal cation-transporting ATPase, ATP-binding domain N"/>
    <property type="match status" value="1"/>
</dbReference>
<dbReference type="EMBL" id="NPIC01000003">
    <property type="protein sequence ID" value="RDL37133.1"/>
    <property type="molecule type" value="Genomic_DNA"/>
</dbReference>
<feature type="transmembrane region" description="Helical" evidence="23">
    <location>
        <begin position="498"/>
        <end position="520"/>
    </location>
</feature>
<feature type="binding site" evidence="22">
    <location>
        <position position="1060"/>
    </location>
    <ligand>
        <name>Mg(2+)</name>
        <dbReference type="ChEBI" id="CHEBI:18420"/>
    </ligand>
</feature>
<evidence type="ECO:0000256" key="23">
    <source>
        <dbReference type="RuleBase" id="RU362033"/>
    </source>
</evidence>
<feature type="binding site" evidence="21">
    <location>
        <position position="810"/>
    </location>
    <ligand>
        <name>ATP</name>
        <dbReference type="ChEBI" id="CHEBI:30616"/>
    </ligand>
</feature>
<dbReference type="InterPro" id="IPR018303">
    <property type="entry name" value="ATPase_P-typ_P_site"/>
</dbReference>
<feature type="binding site" evidence="21">
    <location>
        <position position="613"/>
    </location>
    <ligand>
        <name>ATP</name>
        <dbReference type="ChEBI" id="CHEBI:30616"/>
    </ligand>
</feature>
<evidence type="ECO:0000256" key="16">
    <source>
        <dbReference type="ARBA" id="ARBA00049128"/>
    </source>
</evidence>
<feature type="compositionally biased region" description="Basic and acidic residues" evidence="24">
    <location>
        <begin position="1487"/>
        <end position="1496"/>
    </location>
</feature>
<evidence type="ECO:0000313" key="27">
    <source>
        <dbReference type="EMBL" id="RDL37133.1"/>
    </source>
</evidence>
<feature type="binding site" evidence="21">
    <location>
        <position position="1030"/>
    </location>
    <ligand>
        <name>ATP</name>
        <dbReference type="ChEBI" id="CHEBI:30616"/>
    </ligand>
</feature>
<feature type="transmembrane region" description="Helical" evidence="23">
    <location>
        <begin position="1262"/>
        <end position="1279"/>
    </location>
</feature>
<keyword evidence="7 22" id="KW-0479">Metal-binding</keyword>
<dbReference type="EC" id="7.6.2.1" evidence="23"/>
<feature type="compositionally biased region" description="Basic and acidic residues" evidence="24">
    <location>
        <begin position="37"/>
        <end position="56"/>
    </location>
</feature>
<feature type="active site" description="4-aspartylphosphate intermediate" evidence="20">
    <location>
        <position position="612"/>
    </location>
</feature>
<dbReference type="GO" id="GO:0140346">
    <property type="term" value="F:phosphatidylserine flippase activity"/>
    <property type="evidence" value="ECO:0007669"/>
    <property type="project" value="UniProtKB-ARBA"/>
</dbReference>
<feature type="binding site" evidence="21">
    <location>
        <position position="787"/>
    </location>
    <ligand>
        <name>ATP</name>
        <dbReference type="ChEBI" id="CHEBI:30616"/>
    </ligand>
</feature>
<evidence type="ECO:0000256" key="9">
    <source>
        <dbReference type="ARBA" id="ARBA00022840"/>
    </source>
</evidence>
<dbReference type="GO" id="GO:1990531">
    <property type="term" value="C:phospholipid-translocating ATPase complex"/>
    <property type="evidence" value="ECO:0007669"/>
    <property type="project" value="UniProtKB-ARBA"/>
</dbReference>
<feature type="binding site" evidence="22">
    <location>
        <position position="614"/>
    </location>
    <ligand>
        <name>Mg(2+)</name>
        <dbReference type="ChEBI" id="CHEBI:18420"/>
    </ligand>
</feature>
<feature type="binding site" evidence="21">
    <location>
        <position position="845"/>
    </location>
    <ligand>
        <name>ATP</name>
        <dbReference type="ChEBI" id="CHEBI:30616"/>
    </ligand>
</feature>
<dbReference type="InterPro" id="IPR044492">
    <property type="entry name" value="P_typ_ATPase_HD_dom"/>
</dbReference>
<dbReference type="Gene3D" id="3.40.50.1000">
    <property type="entry name" value="HAD superfamily/HAD-like"/>
    <property type="match status" value="1"/>
</dbReference>
<dbReference type="OrthoDB" id="377733at2759"/>
<dbReference type="InterPro" id="IPR032630">
    <property type="entry name" value="P_typ_ATPase_c"/>
</dbReference>
<evidence type="ECO:0000256" key="14">
    <source>
        <dbReference type="ARBA" id="ARBA00023136"/>
    </source>
</evidence>
<accession>A0A370TNN3</accession>
<keyword evidence="13" id="KW-0445">Lipid transport</keyword>
<evidence type="ECO:0000256" key="11">
    <source>
        <dbReference type="ARBA" id="ARBA00022967"/>
    </source>
</evidence>
<dbReference type="GO" id="GO:0099040">
    <property type="term" value="P:ceramide translocation"/>
    <property type="evidence" value="ECO:0007669"/>
    <property type="project" value="UniProtKB-ARBA"/>
</dbReference>
<evidence type="ECO:0000256" key="8">
    <source>
        <dbReference type="ARBA" id="ARBA00022741"/>
    </source>
</evidence>
<keyword evidence="28" id="KW-1185">Reference proteome</keyword>
<evidence type="ECO:0000256" key="21">
    <source>
        <dbReference type="PIRSR" id="PIRSR606539-2"/>
    </source>
</evidence>
<feature type="region of interest" description="Disordered" evidence="24">
    <location>
        <begin position="1352"/>
        <end position="1414"/>
    </location>
</feature>
<feature type="transmembrane region" description="Helical" evidence="23">
    <location>
        <begin position="1196"/>
        <end position="1217"/>
    </location>
</feature>
<dbReference type="GO" id="GO:0090556">
    <property type="term" value="F:phosphatidylserine floppase activity"/>
    <property type="evidence" value="ECO:0007669"/>
    <property type="project" value="RHEA"/>
</dbReference>
<dbReference type="PRINTS" id="PR00119">
    <property type="entry name" value="CATATPASE"/>
</dbReference>
<dbReference type="Gene3D" id="2.70.150.10">
    <property type="entry name" value="Calcium-transporting ATPase, cytoplasmic transduction domain A"/>
    <property type="match status" value="1"/>
</dbReference>
<feature type="binding site" evidence="22">
    <location>
        <position position="612"/>
    </location>
    <ligand>
        <name>Mg(2+)</name>
        <dbReference type="ChEBI" id="CHEBI:18420"/>
    </ligand>
</feature>
<feature type="binding site" evidence="22">
    <location>
        <position position="1056"/>
    </location>
    <ligand>
        <name>Mg(2+)</name>
        <dbReference type="ChEBI" id="CHEBI:18420"/>
    </ligand>
</feature>
<feature type="domain" description="P-type ATPase N-terminal" evidence="25">
    <location>
        <begin position="111"/>
        <end position="163"/>
    </location>
</feature>